<dbReference type="RefSeq" id="WP_158446926.1">
    <property type="nucleotide sequence ID" value="NZ_JAOAOS010000010.1"/>
</dbReference>
<evidence type="ECO:0000256" key="5">
    <source>
        <dbReference type="ARBA" id="ARBA00022729"/>
    </source>
</evidence>
<dbReference type="CDD" id="cd01140">
    <property type="entry name" value="FatB"/>
    <property type="match status" value="1"/>
</dbReference>
<evidence type="ECO:0000256" key="3">
    <source>
        <dbReference type="ARBA" id="ARBA00022448"/>
    </source>
</evidence>
<dbReference type="InterPro" id="IPR033870">
    <property type="entry name" value="FatB"/>
</dbReference>
<sequence>MISRRGFASWFASRAAALSLGVGLGLAPALAEPIKIAHAKGETTLPATPRKVIVFDLASLDTLDALGVSVAGVPGGNRPRYLAKYDADSYAKVGTLFEPNYEAVAAVGPDLIIVGGRSGAKYEQLAKLAPTIDLTSDAKDPYGSVQRNVATLGRIFGKEGEAKARLDRLQGSVDALKAKAPSVGKGLLVLTTGGKMSAYGPGSRFGLLHEFGVAPAVTDLKVGRHGQPVSFEFIRKANPDWLFVIDRDAAIGREGAAAKLLDNELVAQTTAWKKKQVVYLDPVNWYLVGGGLTAMQATVDQLVQAFAGAN</sequence>
<organism evidence="7 8">
    <name type="scientific">Bosea minatitlanensis</name>
    <dbReference type="NCBI Taxonomy" id="128782"/>
    <lineage>
        <taxon>Bacteria</taxon>
        <taxon>Pseudomonadati</taxon>
        <taxon>Pseudomonadota</taxon>
        <taxon>Alphaproteobacteria</taxon>
        <taxon>Hyphomicrobiales</taxon>
        <taxon>Boseaceae</taxon>
        <taxon>Bosea</taxon>
    </lineage>
</organism>
<proteinExistence type="inferred from homology"/>
<comment type="subcellular location">
    <subcellularLocation>
        <location evidence="1">Cell envelope</location>
    </subcellularLocation>
</comment>
<evidence type="ECO:0000256" key="1">
    <source>
        <dbReference type="ARBA" id="ARBA00004196"/>
    </source>
</evidence>
<dbReference type="PROSITE" id="PS51318">
    <property type="entry name" value="TAT"/>
    <property type="match status" value="1"/>
</dbReference>
<dbReference type="SUPFAM" id="SSF53807">
    <property type="entry name" value="Helical backbone' metal receptor"/>
    <property type="match status" value="1"/>
</dbReference>
<dbReference type="EMBL" id="JBHSLI010000009">
    <property type="protein sequence ID" value="MFC5295227.1"/>
    <property type="molecule type" value="Genomic_DNA"/>
</dbReference>
<gene>
    <name evidence="7" type="ORF">ACFPK2_19720</name>
</gene>
<keyword evidence="3" id="KW-0813">Transport</keyword>
<keyword evidence="5" id="KW-0732">Signal</keyword>
<comment type="caution">
    <text evidence="7">The sequence shown here is derived from an EMBL/GenBank/DDBJ whole genome shotgun (WGS) entry which is preliminary data.</text>
</comment>
<keyword evidence="4" id="KW-0410">Iron transport</keyword>
<protein>
    <submittedName>
        <fullName evidence="7">Siderophore ABC transporter substrate-binding protein</fullName>
    </submittedName>
</protein>
<dbReference type="Gene3D" id="3.40.50.1980">
    <property type="entry name" value="Nitrogenase molybdenum iron protein domain"/>
    <property type="match status" value="2"/>
</dbReference>
<accession>A0ABW0F6X7</accession>
<evidence type="ECO:0000313" key="8">
    <source>
        <dbReference type="Proteomes" id="UP001595976"/>
    </source>
</evidence>
<evidence type="ECO:0000313" key="7">
    <source>
        <dbReference type="EMBL" id="MFC5295227.1"/>
    </source>
</evidence>
<keyword evidence="8" id="KW-1185">Reference proteome</keyword>
<evidence type="ECO:0000256" key="4">
    <source>
        <dbReference type="ARBA" id="ARBA00022496"/>
    </source>
</evidence>
<dbReference type="InterPro" id="IPR002491">
    <property type="entry name" value="ABC_transptr_periplasmic_BD"/>
</dbReference>
<dbReference type="Pfam" id="PF01497">
    <property type="entry name" value="Peripla_BP_2"/>
    <property type="match status" value="1"/>
</dbReference>
<dbReference type="Proteomes" id="UP001595976">
    <property type="component" value="Unassembled WGS sequence"/>
</dbReference>
<dbReference type="PANTHER" id="PTHR30532">
    <property type="entry name" value="IRON III DICITRATE-BINDING PERIPLASMIC PROTEIN"/>
    <property type="match status" value="1"/>
</dbReference>
<evidence type="ECO:0000259" key="6">
    <source>
        <dbReference type="PROSITE" id="PS50983"/>
    </source>
</evidence>
<feature type="domain" description="Fe/B12 periplasmic-binding" evidence="6">
    <location>
        <begin position="51"/>
        <end position="310"/>
    </location>
</feature>
<reference evidence="8" key="1">
    <citation type="journal article" date="2019" name="Int. J. Syst. Evol. Microbiol.">
        <title>The Global Catalogue of Microorganisms (GCM) 10K type strain sequencing project: providing services to taxonomists for standard genome sequencing and annotation.</title>
        <authorList>
            <consortium name="The Broad Institute Genomics Platform"/>
            <consortium name="The Broad Institute Genome Sequencing Center for Infectious Disease"/>
            <person name="Wu L."/>
            <person name="Ma J."/>
        </authorList>
    </citation>
    <scope>NUCLEOTIDE SEQUENCE [LARGE SCALE GENOMIC DNA]</scope>
    <source>
        <strain evidence="8">CGMCC 1.15643</strain>
    </source>
</reference>
<dbReference type="InterPro" id="IPR051313">
    <property type="entry name" value="Bact_iron-sidero_bind"/>
</dbReference>
<evidence type="ECO:0000256" key="2">
    <source>
        <dbReference type="ARBA" id="ARBA00008814"/>
    </source>
</evidence>
<dbReference type="InterPro" id="IPR006311">
    <property type="entry name" value="TAT_signal"/>
</dbReference>
<keyword evidence="4" id="KW-0408">Iron</keyword>
<dbReference type="PANTHER" id="PTHR30532:SF28">
    <property type="entry name" value="PETROBACTIN-BINDING PROTEIN YCLQ"/>
    <property type="match status" value="1"/>
</dbReference>
<dbReference type="PROSITE" id="PS50983">
    <property type="entry name" value="FE_B12_PBP"/>
    <property type="match status" value="1"/>
</dbReference>
<comment type="similarity">
    <text evidence="2">Belongs to the bacterial solute-binding protein 8 family.</text>
</comment>
<keyword evidence="4" id="KW-0406">Ion transport</keyword>
<name>A0ABW0F6X7_9HYPH</name>